<proteinExistence type="predicted"/>
<comment type="caution">
    <text evidence="2">The sequence shown here is derived from an EMBL/GenBank/DDBJ whole genome shotgun (WGS) entry which is preliminary data.</text>
</comment>
<gene>
    <name evidence="2" type="ORF">NDU88_006755</name>
</gene>
<sequence length="95" mass="9930">MDPPLPREGGRATKMCGLANYRGELRAAEVEQGGEPGKGECCSGSPVERAGRLCEVLRWQQPAAGDLRLRHCSRAPGAGLGATATPAEDLRAEAS</sequence>
<name>A0AAV7TXQ5_PLEWA</name>
<accession>A0AAV7TXQ5</accession>
<keyword evidence="3" id="KW-1185">Reference proteome</keyword>
<dbReference type="AlphaFoldDB" id="A0AAV7TXQ5"/>
<organism evidence="2 3">
    <name type="scientific">Pleurodeles waltl</name>
    <name type="common">Iberian ribbed newt</name>
    <dbReference type="NCBI Taxonomy" id="8319"/>
    <lineage>
        <taxon>Eukaryota</taxon>
        <taxon>Metazoa</taxon>
        <taxon>Chordata</taxon>
        <taxon>Craniata</taxon>
        <taxon>Vertebrata</taxon>
        <taxon>Euteleostomi</taxon>
        <taxon>Amphibia</taxon>
        <taxon>Batrachia</taxon>
        <taxon>Caudata</taxon>
        <taxon>Salamandroidea</taxon>
        <taxon>Salamandridae</taxon>
        <taxon>Pleurodelinae</taxon>
        <taxon>Pleurodeles</taxon>
    </lineage>
</organism>
<feature type="compositionally biased region" description="Low complexity" evidence="1">
    <location>
        <begin position="75"/>
        <end position="87"/>
    </location>
</feature>
<evidence type="ECO:0000256" key="1">
    <source>
        <dbReference type="SAM" id="MobiDB-lite"/>
    </source>
</evidence>
<dbReference type="Proteomes" id="UP001066276">
    <property type="component" value="Chromosome 3_2"/>
</dbReference>
<feature type="region of interest" description="Disordered" evidence="1">
    <location>
        <begin position="75"/>
        <end position="95"/>
    </location>
</feature>
<dbReference type="EMBL" id="JANPWB010000006">
    <property type="protein sequence ID" value="KAJ1181549.1"/>
    <property type="molecule type" value="Genomic_DNA"/>
</dbReference>
<evidence type="ECO:0000313" key="2">
    <source>
        <dbReference type="EMBL" id="KAJ1181549.1"/>
    </source>
</evidence>
<reference evidence="2" key="1">
    <citation type="journal article" date="2022" name="bioRxiv">
        <title>Sequencing and chromosome-scale assembly of the giantPleurodeles waltlgenome.</title>
        <authorList>
            <person name="Brown T."/>
            <person name="Elewa A."/>
            <person name="Iarovenko S."/>
            <person name="Subramanian E."/>
            <person name="Araus A.J."/>
            <person name="Petzold A."/>
            <person name="Susuki M."/>
            <person name="Suzuki K.-i.T."/>
            <person name="Hayashi T."/>
            <person name="Toyoda A."/>
            <person name="Oliveira C."/>
            <person name="Osipova E."/>
            <person name="Leigh N.D."/>
            <person name="Simon A."/>
            <person name="Yun M.H."/>
        </authorList>
    </citation>
    <scope>NUCLEOTIDE SEQUENCE</scope>
    <source>
        <strain evidence="2">20211129_DDA</strain>
        <tissue evidence="2">Liver</tissue>
    </source>
</reference>
<protein>
    <submittedName>
        <fullName evidence="2">Uncharacterized protein</fullName>
    </submittedName>
</protein>
<evidence type="ECO:0000313" key="3">
    <source>
        <dbReference type="Proteomes" id="UP001066276"/>
    </source>
</evidence>